<dbReference type="Pfam" id="PF02518">
    <property type="entry name" value="HATPase_c"/>
    <property type="match status" value="1"/>
</dbReference>
<feature type="domain" description="Histidine kinase" evidence="5">
    <location>
        <begin position="53"/>
        <end position="154"/>
    </location>
</feature>
<dbReference type="InterPro" id="IPR004358">
    <property type="entry name" value="Sig_transdc_His_kin-like_C"/>
</dbReference>
<evidence type="ECO:0000256" key="4">
    <source>
        <dbReference type="ARBA" id="ARBA00022777"/>
    </source>
</evidence>
<protein>
    <recommendedName>
        <fullName evidence="2">histidine kinase</fullName>
        <ecNumber evidence="2">2.7.13.3</ecNumber>
    </recommendedName>
</protein>
<dbReference type="Gene3D" id="3.30.565.10">
    <property type="entry name" value="Histidine kinase-like ATPase, C-terminal domain"/>
    <property type="match status" value="1"/>
</dbReference>
<dbReference type="GO" id="GO:0004673">
    <property type="term" value="F:protein histidine kinase activity"/>
    <property type="evidence" value="ECO:0007669"/>
    <property type="project" value="UniProtKB-EC"/>
</dbReference>
<dbReference type="AlphaFoldDB" id="A0A5N5D1P8"/>
<organism evidence="6 7">
    <name type="scientific">Lasiodiplodia theobromae</name>
    <dbReference type="NCBI Taxonomy" id="45133"/>
    <lineage>
        <taxon>Eukaryota</taxon>
        <taxon>Fungi</taxon>
        <taxon>Dikarya</taxon>
        <taxon>Ascomycota</taxon>
        <taxon>Pezizomycotina</taxon>
        <taxon>Dothideomycetes</taxon>
        <taxon>Dothideomycetes incertae sedis</taxon>
        <taxon>Botryosphaeriales</taxon>
        <taxon>Botryosphaeriaceae</taxon>
        <taxon>Lasiodiplodia</taxon>
    </lineage>
</organism>
<evidence type="ECO:0000256" key="1">
    <source>
        <dbReference type="ARBA" id="ARBA00000085"/>
    </source>
</evidence>
<dbReference type="PRINTS" id="PR00344">
    <property type="entry name" value="BCTRLSENSOR"/>
</dbReference>
<dbReference type="CDD" id="cd00075">
    <property type="entry name" value="HATPase"/>
    <property type="match status" value="1"/>
</dbReference>
<dbReference type="SMART" id="SM00387">
    <property type="entry name" value="HATPase_c"/>
    <property type="match status" value="1"/>
</dbReference>
<evidence type="ECO:0000313" key="6">
    <source>
        <dbReference type="EMBL" id="KAB2571615.1"/>
    </source>
</evidence>
<dbReference type="InterPro" id="IPR005467">
    <property type="entry name" value="His_kinase_dom"/>
</dbReference>
<keyword evidence="4" id="KW-0418">Kinase</keyword>
<dbReference type="PROSITE" id="PS50109">
    <property type="entry name" value="HIS_KIN"/>
    <property type="match status" value="1"/>
</dbReference>
<dbReference type="PANTHER" id="PTHR43047:SF72">
    <property type="entry name" value="OSMOSENSING HISTIDINE PROTEIN KINASE SLN1"/>
    <property type="match status" value="1"/>
</dbReference>
<dbReference type="EC" id="2.7.13.3" evidence="2"/>
<dbReference type="SUPFAM" id="SSF55874">
    <property type="entry name" value="ATPase domain of HSP90 chaperone/DNA topoisomerase II/histidine kinase"/>
    <property type="match status" value="1"/>
</dbReference>
<keyword evidence="3" id="KW-0808">Transferase</keyword>
<accession>A0A5N5D1P8</accession>
<dbReference type="OrthoDB" id="21225at2759"/>
<dbReference type="EMBL" id="VCHE01000097">
    <property type="protein sequence ID" value="KAB2571615.1"/>
    <property type="molecule type" value="Genomic_DNA"/>
</dbReference>
<evidence type="ECO:0000259" key="5">
    <source>
        <dbReference type="PROSITE" id="PS50109"/>
    </source>
</evidence>
<proteinExistence type="predicted"/>
<dbReference type="InterPro" id="IPR036890">
    <property type="entry name" value="HATPase_C_sf"/>
</dbReference>
<keyword evidence="7" id="KW-1185">Reference proteome</keyword>
<evidence type="ECO:0000256" key="2">
    <source>
        <dbReference type="ARBA" id="ARBA00012438"/>
    </source>
</evidence>
<dbReference type="PANTHER" id="PTHR43047">
    <property type="entry name" value="TWO-COMPONENT HISTIDINE PROTEIN KINASE"/>
    <property type="match status" value="1"/>
</dbReference>
<comment type="catalytic activity">
    <reaction evidence="1">
        <text>ATP + protein L-histidine = ADP + protein N-phospho-L-histidine.</text>
        <dbReference type="EC" id="2.7.13.3"/>
    </reaction>
</comment>
<evidence type="ECO:0000313" key="7">
    <source>
        <dbReference type="Proteomes" id="UP000325902"/>
    </source>
</evidence>
<comment type="caution">
    <text evidence="6">The sequence shown here is derived from an EMBL/GenBank/DDBJ whole genome shotgun (WGS) entry which is preliminary data.</text>
</comment>
<dbReference type="Proteomes" id="UP000325902">
    <property type="component" value="Unassembled WGS sequence"/>
</dbReference>
<evidence type="ECO:0000256" key="3">
    <source>
        <dbReference type="ARBA" id="ARBA00022679"/>
    </source>
</evidence>
<dbReference type="InterPro" id="IPR003594">
    <property type="entry name" value="HATPase_dom"/>
</dbReference>
<reference evidence="6 7" key="1">
    <citation type="journal article" date="2019" name="Sci. Rep.">
        <title>A multi-omics analysis of the grapevine pathogen Lasiodiplodia theobromae reveals that temperature affects the expression of virulence- and pathogenicity-related genes.</title>
        <authorList>
            <person name="Felix C."/>
            <person name="Meneses R."/>
            <person name="Goncalves M.F.M."/>
            <person name="Tilleman L."/>
            <person name="Duarte A.S."/>
            <person name="Jorrin-Novo J.V."/>
            <person name="Van de Peer Y."/>
            <person name="Deforce D."/>
            <person name="Van Nieuwerburgh F."/>
            <person name="Esteves A.C."/>
            <person name="Alves A."/>
        </authorList>
    </citation>
    <scope>NUCLEOTIDE SEQUENCE [LARGE SCALE GENOMIC DNA]</scope>
    <source>
        <strain evidence="6 7">LA-SOL3</strain>
    </source>
</reference>
<name>A0A5N5D1P8_9PEZI</name>
<sequence>MLNRWTEQRRPLRLVSLHELDQLEEEIVRGISQVLPEYELVSKSIFFDNRLPVDSLVLNAVQSVQNGSVVVSISAAKGFSKLRFDIIDNGCGMSTATQRRIFEAFEKGDPHTRGAGLGLTVASKIARLMNGTVRLISSEVGHGTHFRVEFDDPGFGCQFGPRPSAQTMFKDIPRKYYEVPNKGGPSDLVQHFTKCIENQGFSRSHTSRGSLNIVSFTSDEKHFHQSLEKLDPSTVSVCLVPSLTTRLLVLFSLLG</sequence>
<gene>
    <name evidence="6" type="primary">tcsB_0</name>
    <name evidence="6" type="ORF">DBV05_g9746</name>
</gene>